<evidence type="ECO:0000313" key="2">
    <source>
        <dbReference type="Proteomes" id="UP000053825"/>
    </source>
</evidence>
<accession>A0A0L7QJL7</accession>
<reference evidence="2" key="1">
    <citation type="submission" date="2015-07" db="EMBL/GenBank/DDBJ databases">
        <title>The genome of Habropoda laboriosa.</title>
        <authorList>
            <person name="Pan H."/>
            <person name="Kapheim K."/>
        </authorList>
    </citation>
    <scope>NUCLEOTIDE SEQUENCE [LARGE SCALE GENOMIC DNA]</scope>
</reference>
<evidence type="ECO:0000313" key="1">
    <source>
        <dbReference type="EMBL" id="KOC58760.1"/>
    </source>
</evidence>
<dbReference type="AlphaFoldDB" id="A0A0L7QJL7"/>
<keyword evidence="2" id="KW-1185">Reference proteome</keyword>
<sequence>PCDFFLFPKLKLSLRGRYFESLEVINQNSLNELKATPGISVLQAMGIILRTNRTVFLKAV</sequence>
<organism evidence="1 2">
    <name type="scientific">Habropoda laboriosa</name>
    <dbReference type="NCBI Taxonomy" id="597456"/>
    <lineage>
        <taxon>Eukaryota</taxon>
        <taxon>Metazoa</taxon>
        <taxon>Ecdysozoa</taxon>
        <taxon>Arthropoda</taxon>
        <taxon>Hexapoda</taxon>
        <taxon>Insecta</taxon>
        <taxon>Pterygota</taxon>
        <taxon>Neoptera</taxon>
        <taxon>Endopterygota</taxon>
        <taxon>Hymenoptera</taxon>
        <taxon>Apocrita</taxon>
        <taxon>Aculeata</taxon>
        <taxon>Apoidea</taxon>
        <taxon>Anthophila</taxon>
        <taxon>Apidae</taxon>
        <taxon>Habropoda</taxon>
    </lineage>
</organism>
<comment type="caution">
    <text evidence="1">The sequence shown here is derived from an EMBL/GenBank/DDBJ whole genome shotgun (WGS) entry which is preliminary data.</text>
</comment>
<dbReference type="EMBL" id="LHQN01039649">
    <property type="protein sequence ID" value="KOC58760.1"/>
    <property type="molecule type" value="Genomic_DNA"/>
</dbReference>
<evidence type="ECO:0008006" key="3">
    <source>
        <dbReference type="Google" id="ProtNLM"/>
    </source>
</evidence>
<proteinExistence type="predicted"/>
<gene>
    <name evidence="1" type="ORF">WH47_00007</name>
</gene>
<feature type="non-terminal residue" evidence="1">
    <location>
        <position position="1"/>
    </location>
</feature>
<protein>
    <recommendedName>
        <fullName evidence="3">Histone-lysine N-methyltransferase SETMAR</fullName>
    </recommendedName>
</protein>
<dbReference type="Proteomes" id="UP000053825">
    <property type="component" value="Unassembled WGS sequence"/>
</dbReference>
<name>A0A0L7QJL7_9HYME</name>